<feature type="compositionally biased region" description="Pro residues" evidence="1">
    <location>
        <begin position="94"/>
        <end position="103"/>
    </location>
</feature>
<feature type="region of interest" description="Disordered" evidence="1">
    <location>
        <begin position="1"/>
        <end position="113"/>
    </location>
</feature>
<accession>A0AAQ3MVI7</accession>
<reference evidence="2 3" key="1">
    <citation type="journal article" date="2023" name="Life. Sci Alliance">
        <title>Evolutionary insights into 3D genome organization and epigenetic landscape of Vigna mungo.</title>
        <authorList>
            <person name="Junaid A."/>
            <person name="Singh B."/>
            <person name="Bhatia S."/>
        </authorList>
    </citation>
    <scope>NUCLEOTIDE SEQUENCE [LARGE SCALE GENOMIC DNA]</scope>
    <source>
        <strain evidence="2">Urdbean</strain>
    </source>
</reference>
<proteinExistence type="predicted"/>
<evidence type="ECO:0000256" key="1">
    <source>
        <dbReference type="SAM" id="MobiDB-lite"/>
    </source>
</evidence>
<feature type="compositionally biased region" description="Polar residues" evidence="1">
    <location>
        <begin position="68"/>
        <end position="86"/>
    </location>
</feature>
<evidence type="ECO:0000313" key="2">
    <source>
        <dbReference type="EMBL" id="WVY97940.1"/>
    </source>
</evidence>
<feature type="compositionally biased region" description="Low complexity" evidence="1">
    <location>
        <begin position="32"/>
        <end position="47"/>
    </location>
</feature>
<feature type="compositionally biased region" description="Basic residues" evidence="1">
    <location>
        <begin position="1"/>
        <end position="14"/>
    </location>
</feature>
<name>A0AAQ3MVI7_VIGMU</name>
<gene>
    <name evidence="2" type="ORF">V8G54_030091</name>
</gene>
<protein>
    <submittedName>
        <fullName evidence="2">Uncharacterized protein</fullName>
    </submittedName>
</protein>
<dbReference type="EMBL" id="CP144692">
    <property type="protein sequence ID" value="WVY97940.1"/>
    <property type="molecule type" value="Genomic_DNA"/>
</dbReference>
<organism evidence="2 3">
    <name type="scientific">Vigna mungo</name>
    <name type="common">Black gram</name>
    <name type="synonym">Phaseolus mungo</name>
    <dbReference type="NCBI Taxonomy" id="3915"/>
    <lineage>
        <taxon>Eukaryota</taxon>
        <taxon>Viridiplantae</taxon>
        <taxon>Streptophyta</taxon>
        <taxon>Embryophyta</taxon>
        <taxon>Tracheophyta</taxon>
        <taxon>Spermatophyta</taxon>
        <taxon>Magnoliopsida</taxon>
        <taxon>eudicotyledons</taxon>
        <taxon>Gunneridae</taxon>
        <taxon>Pentapetalae</taxon>
        <taxon>rosids</taxon>
        <taxon>fabids</taxon>
        <taxon>Fabales</taxon>
        <taxon>Fabaceae</taxon>
        <taxon>Papilionoideae</taxon>
        <taxon>50 kb inversion clade</taxon>
        <taxon>NPAAA clade</taxon>
        <taxon>indigoferoid/millettioid clade</taxon>
        <taxon>Phaseoleae</taxon>
        <taxon>Vigna</taxon>
    </lineage>
</organism>
<keyword evidence="3" id="KW-1185">Reference proteome</keyword>
<sequence>MEIKRKEKSHRPKKTVTVGPTRPSSQYRFPFSDPSPSTPGTTLTPQSRPDPCRVSHSGHSRHSLIRPESSSPPHSTEKNPSTSYPPTSLHRHIPPPQLSPYPPRSSSDNCRRR</sequence>
<evidence type="ECO:0000313" key="3">
    <source>
        <dbReference type="Proteomes" id="UP001374535"/>
    </source>
</evidence>
<dbReference type="AlphaFoldDB" id="A0AAQ3MVI7"/>
<dbReference type="Proteomes" id="UP001374535">
    <property type="component" value="Chromosome 9"/>
</dbReference>